<gene>
    <name evidence="2" type="ORF">MNEG_15619</name>
</gene>
<proteinExistence type="predicted"/>
<keyword evidence="3" id="KW-1185">Reference proteome</keyword>
<dbReference type="EMBL" id="KK105715">
    <property type="protein sequence ID" value="KIY92344.1"/>
    <property type="molecule type" value="Genomic_DNA"/>
</dbReference>
<dbReference type="Proteomes" id="UP000054498">
    <property type="component" value="Unassembled WGS sequence"/>
</dbReference>
<reference evidence="2 3" key="1">
    <citation type="journal article" date="2013" name="BMC Genomics">
        <title>Reconstruction of the lipid metabolism for the microalga Monoraphidium neglectum from its genome sequence reveals characteristics suitable for biofuel production.</title>
        <authorList>
            <person name="Bogen C."/>
            <person name="Al-Dilaimi A."/>
            <person name="Albersmeier A."/>
            <person name="Wichmann J."/>
            <person name="Grundmann M."/>
            <person name="Rupp O."/>
            <person name="Lauersen K.J."/>
            <person name="Blifernez-Klassen O."/>
            <person name="Kalinowski J."/>
            <person name="Goesmann A."/>
            <person name="Mussgnug J.H."/>
            <person name="Kruse O."/>
        </authorList>
    </citation>
    <scope>NUCLEOTIDE SEQUENCE [LARGE SCALE GENOMIC DNA]</scope>
    <source>
        <strain evidence="2 3">SAG 48.87</strain>
    </source>
</reference>
<feature type="non-terminal residue" evidence="2">
    <location>
        <position position="79"/>
    </location>
</feature>
<evidence type="ECO:0000256" key="1">
    <source>
        <dbReference type="SAM" id="MobiDB-lite"/>
    </source>
</evidence>
<feature type="region of interest" description="Disordered" evidence="1">
    <location>
        <begin position="17"/>
        <end position="79"/>
    </location>
</feature>
<evidence type="ECO:0000313" key="2">
    <source>
        <dbReference type="EMBL" id="KIY92344.1"/>
    </source>
</evidence>
<dbReference type="RefSeq" id="XP_013891364.1">
    <property type="nucleotide sequence ID" value="XM_014035910.1"/>
</dbReference>
<sequence length="79" mass="7793">MSSGDFASGAYQRLQDVDDLEYGPGATASERQAGVASTSAPAPPGSDGSGPAGGFHLHASSRAGTSAAGKGKDRKKKIS</sequence>
<protein>
    <submittedName>
        <fullName evidence="2">Uncharacterized protein</fullName>
    </submittedName>
</protein>
<accession>A0A0D2LK46</accession>
<dbReference type="AlphaFoldDB" id="A0A0D2LK46"/>
<evidence type="ECO:0000313" key="3">
    <source>
        <dbReference type="Proteomes" id="UP000054498"/>
    </source>
</evidence>
<organism evidence="2 3">
    <name type="scientific">Monoraphidium neglectum</name>
    <dbReference type="NCBI Taxonomy" id="145388"/>
    <lineage>
        <taxon>Eukaryota</taxon>
        <taxon>Viridiplantae</taxon>
        <taxon>Chlorophyta</taxon>
        <taxon>core chlorophytes</taxon>
        <taxon>Chlorophyceae</taxon>
        <taxon>CS clade</taxon>
        <taxon>Sphaeropleales</taxon>
        <taxon>Selenastraceae</taxon>
        <taxon>Monoraphidium</taxon>
    </lineage>
</organism>
<dbReference type="GeneID" id="25733298"/>
<name>A0A0D2LK46_9CHLO</name>
<dbReference type="KEGG" id="mng:MNEG_15619"/>